<proteinExistence type="predicted"/>
<comment type="caution">
    <text evidence="1">The sequence shown here is derived from an EMBL/GenBank/DDBJ whole genome shotgun (WGS) entry which is preliminary data.</text>
</comment>
<sequence>MEARGSLILEDCAVVQKRGVGVLLNAVDALGLGMVFHKGVGLEVEL</sequence>
<dbReference type="AlphaFoldDB" id="A0A645HY86"/>
<dbReference type="EMBL" id="VSSQ01102752">
    <property type="protein sequence ID" value="MPN43977.1"/>
    <property type="molecule type" value="Genomic_DNA"/>
</dbReference>
<accession>A0A645HY86</accession>
<protein>
    <submittedName>
        <fullName evidence="1">Uncharacterized protein</fullName>
    </submittedName>
</protein>
<reference evidence="1" key="1">
    <citation type="submission" date="2019-08" db="EMBL/GenBank/DDBJ databases">
        <authorList>
            <person name="Kucharzyk K."/>
            <person name="Murdoch R.W."/>
            <person name="Higgins S."/>
            <person name="Loffler F."/>
        </authorList>
    </citation>
    <scope>NUCLEOTIDE SEQUENCE</scope>
</reference>
<organism evidence="1">
    <name type="scientific">bioreactor metagenome</name>
    <dbReference type="NCBI Taxonomy" id="1076179"/>
    <lineage>
        <taxon>unclassified sequences</taxon>
        <taxon>metagenomes</taxon>
        <taxon>ecological metagenomes</taxon>
    </lineage>
</organism>
<name>A0A645HY86_9ZZZZ</name>
<gene>
    <name evidence="1" type="ORF">SDC9_191538</name>
</gene>
<evidence type="ECO:0000313" key="1">
    <source>
        <dbReference type="EMBL" id="MPN43977.1"/>
    </source>
</evidence>